<proteinExistence type="predicted"/>
<gene>
    <name evidence="1" type="ORF">BerOc1_01825</name>
</gene>
<dbReference type="Proteomes" id="UP000181901">
    <property type="component" value="Unassembled WGS sequence"/>
</dbReference>
<name>A0A1J5NDW2_9BACT</name>
<dbReference type="RefSeq" id="WP_071545378.1">
    <property type="nucleotide sequence ID" value="NZ_LKAQ01000004.1"/>
</dbReference>
<reference evidence="1 2" key="1">
    <citation type="submission" date="2015-09" db="EMBL/GenBank/DDBJ databases">
        <title>Genome of Desulfovibrio dechloracetivorans BerOc1, a mercury methylating strain isolated from highly hydrocarbons and metals contaminated coastal sediments.</title>
        <authorList>
            <person name="Goni Urriza M."/>
            <person name="Gassie C."/>
            <person name="Bouchez O."/>
            <person name="Klopp C."/>
            <person name="Ranchou-Peyruse A."/>
            <person name="Remy G."/>
        </authorList>
    </citation>
    <scope>NUCLEOTIDE SEQUENCE [LARGE SCALE GENOMIC DNA]</scope>
    <source>
        <strain evidence="1 2">BerOc1</strain>
    </source>
</reference>
<sequence length="137" mass="15565">MRFTKPDARVVMTYMELGLDLGGQSDPRRRAVLKNLQAHLKWPPGTINFWPVAALVNGALQPDTSMFWRGWELWRTPHVVCFGDEALRVILPDADVQAVTHLLENVIVHKLPPIARLIDMLPHEQQMAVDGITNIRL</sequence>
<evidence type="ECO:0000313" key="1">
    <source>
        <dbReference type="EMBL" id="OIQ49897.1"/>
    </source>
</evidence>
<evidence type="ECO:0000313" key="2">
    <source>
        <dbReference type="Proteomes" id="UP000181901"/>
    </source>
</evidence>
<organism evidence="1 2">
    <name type="scientific">Pseudodesulfovibrio hydrargyri</name>
    <dbReference type="NCBI Taxonomy" id="2125990"/>
    <lineage>
        <taxon>Bacteria</taxon>
        <taxon>Pseudomonadati</taxon>
        <taxon>Thermodesulfobacteriota</taxon>
        <taxon>Desulfovibrionia</taxon>
        <taxon>Desulfovibrionales</taxon>
        <taxon>Desulfovibrionaceae</taxon>
    </lineage>
</organism>
<keyword evidence="2" id="KW-1185">Reference proteome</keyword>
<protein>
    <submittedName>
        <fullName evidence="1">Uncharacterized protein</fullName>
    </submittedName>
</protein>
<dbReference type="EMBL" id="LKAQ01000004">
    <property type="protein sequence ID" value="OIQ49897.1"/>
    <property type="molecule type" value="Genomic_DNA"/>
</dbReference>
<accession>A0A1J5NDW2</accession>
<comment type="caution">
    <text evidence="1">The sequence shown here is derived from an EMBL/GenBank/DDBJ whole genome shotgun (WGS) entry which is preliminary data.</text>
</comment>
<dbReference type="OrthoDB" id="5460870at2"/>
<dbReference type="AlphaFoldDB" id="A0A1J5NDW2"/>